<keyword evidence="5 13" id="KW-0863">Zinc-finger</keyword>
<gene>
    <name evidence="16" type="primary">PARPA_00493.1 scaffold 888</name>
</gene>
<proteinExistence type="inferred from homology"/>
<dbReference type="Pfam" id="PF04438">
    <property type="entry name" value="zf-HIT"/>
    <property type="match status" value="1"/>
</dbReference>
<protein>
    <recommendedName>
        <fullName evidence="11">Box C/D snoRNA protein 1</fullName>
    </recommendedName>
    <alternativeName>
        <fullName evidence="12">Zinc finger HIT domain-containing protein 6</fullName>
    </alternativeName>
</protein>
<dbReference type="Proteomes" id="UP000054107">
    <property type="component" value="Unassembled WGS sequence"/>
</dbReference>
<dbReference type="InterPro" id="IPR057721">
    <property type="entry name" value="BCD1_alpha/beta"/>
</dbReference>
<evidence type="ECO:0000256" key="3">
    <source>
        <dbReference type="ARBA" id="ARBA00022553"/>
    </source>
</evidence>
<evidence type="ECO:0000256" key="1">
    <source>
        <dbReference type="ARBA" id="ARBA00022499"/>
    </source>
</evidence>
<dbReference type="GO" id="GO:0000492">
    <property type="term" value="P:box C/D snoRNP assembly"/>
    <property type="evidence" value="ECO:0007669"/>
    <property type="project" value="TreeGrafter"/>
</dbReference>
<dbReference type="GO" id="GO:0070761">
    <property type="term" value="C:pre-snoRNP complex"/>
    <property type="evidence" value="ECO:0007669"/>
    <property type="project" value="TreeGrafter"/>
</dbReference>
<dbReference type="STRING" id="35722.A0A0B7MWD7"/>
<dbReference type="OrthoDB" id="272357at2759"/>
<evidence type="ECO:0000256" key="5">
    <source>
        <dbReference type="ARBA" id="ARBA00022771"/>
    </source>
</evidence>
<dbReference type="PANTHER" id="PTHR13483">
    <property type="entry name" value="BOX C_D SNORNA PROTEIN 1-RELATED"/>
    <property type="match status" value="1"/>
</dbReference>
<evidence type="ECO:0000256" key="14">
    <source>
        <dbReference type="SAM" id="MobiDB-lite"/>
    </source>
</evidence>
<keyword evidence="3" id="KW-0597">Phosphoprotein</keyword>
<dbReference type="Pfam" id="PF25790">
    <property type="entry name" value="BCD1"/>
    <property type="match status" value="1"/>
</dbReference>
<evidence type="ECO:0000256" key="6">
    <source>
        <dbReference type="ARBA" id="ARBA00022833"/>
    </source>
</evidence>
<evidence type="ECO:0000313" key="17">
    <source>
        <dbReference type="Proteomes" id="UP000054107"/>
    </source>
</evidence>
<dbReference type="InterPro" id="IPR051639">
    <property type="entry name" value="BCD1"/>
</dbReference>
<sequence>MAIDDNINTEQVFQEESGITLVKQVNVGESKSINQLTEQEIKKAKLCQICQKEDWIYTCPRCLTHSCSLKCVKQHKKQDSCSGQRDKTAYVPLQKYTESHMMSDYTYLEDVSRQSDNITRSRMDTNQDLKLKSAENRAKAFSRVANEQGIHYSSLPIGMSRNKLNQSNYSKNLKQIFWSLEVNFCFNGKRERYLEHSFPQSKPFTAFFENLLLAENPQGKGAYSTIRHQVKLFVDAGVGQFNVALRKEKSPRGHFVDLTHHVDLAFKDILKGEQIIEYPIFYIWLKSQERPADILVLEEKRHLITIIKTENEDAETDGVAGDGVVEHTSMDDKDETALL</sequence>
<keyword evidence="4" id="KW-0479">Metal-binding</keyword>
<dbReference type="GO" id="GO:0048254">
    <property type="term" value="P:snoRNA localization"/>
    <property type="evidence" value="ECO:0007669"/>
    <property type="project" value="TreeGrafter"/>
</dbReference>
<evidence type="ECO:0000256" key="8">
    <source>
        <dbReference type="ARBA" id="ARBA00049598"/>
    </source>
</evidence>
<evidence type="ECO:0000256" key="11">
    <source>
        <dbReference type="ARBA" id="ARBA00068630"/>
    </source>
</evidence>
<dbReference type="GO" id="GO:0008270">
    <property type="term" value="F:zinc ion binding"/>
    <property type="evidence" value="ECO:0007669"/>
    <property type="project" value="UniProtKB-UniRule"/>
</dbReference>
<dbReference type="InterPro" id="IPR007529">
    <property type="entry name" value="Znf_HIT"/>
</dbReference>
<comment type="subunit">
    <text evidence="10">Interacts with FBL, SNU13, NOP58, NUFIP1, RUVBL1, RUVBL2 and TAF9. Interacts (via HIT-type zinc finger) with the RUVBL1/RUVBL2 complex in the presence of ADP.</text>
</comment>
<name>A0A0B7MWD7_9FUNG</name>
<comment type="similarity">
    <text evidence="9">Belongs to the BCD1 family.</text>
</comment>
<dbReference type="Gene3D" id="3.30.60.190">
    <property type="match status" value="1"/>
</dbReference>
<feature type="domain" description="HIT-type" evidence="15">
    <location>
        <begin position="47"/>
        <end position="81"/>
    </location>
</feature>
<dbReference type="CDD" id="cd23023">
    <property type="entry name" value="zf-HIT_BCD1"/>
    <property type="match status" value="1"/>
</dbReference>
<dbReference type="AlphaFoldDB" id="A0A0B7MWD7"/>
<dbReference type="PROSITE" id="PS51083">
    <property type="entry name" value="ZF_HIT"/>
    <property type="match status" value="1"/>
</dbReference>
<evidence type="ECO:0000256" key="12">
    <source>
        <dbReference type="ARBA" id="ARBA00077531"/>
    </source>
</evidence>
<evidence type="ECO:0000256" key="2">
    <source>
        <dbReference type="ARBA" id="ARBA00022517"/>
    </source>
</evidence>
<keyword evidence="7" id="KW-0832">Ubl conjugation</keyword>
<keyword evidence="2" id="KW-0690">Ribosome biogenesis</keyword>
<evidence type="ECO:0000259" key="15">
    <source>
        <dbReference type="PROSITE" id="PS51083"/>
    </source>
</evidence>
<keyword evidence="6" id="KW-0862">Zinc</keyword>
<comment type="function">
    <text evidence="8">Required for box C/D snoRNAs accumulation involved in snoRNA processing, snoRNA transport to the nucleolus and ribosome biogenesis.</text>
</comment>
<reference evidence="16 17" key="1">
    <citation type="submission" date="2014-09" db="EMBL/GenBank/DDBJ databases">
        <authorList>
            <person name="Ellenberger Sabrina"/>
        </authorList>
    </citation>
    <scope>NUCLEOTIDE SEQUENCE [LARGE SCALE GENOMIC DNA]</scope>
    <source>
        <strain evidence="16 17">CBS 412.66</strain>
    </source>
</reference>
<evidence type="ECO:0000256" key="10">
    <source>
        <dbReference type="ARBA" id="ARBA00061949"/>
    </source>
</evidence>
<dbReference type="GO" id="GO:0005634">
    <property type="term" value="C:nucleus"/>
    <property type="evidence" value="ECO:0007669"/>
    <property type="project" value="TreeGrafter"/>
</dbReference>
<evidence type="ECO:0000256" key="13">
    <source>
        <dbReference type="PROSITE-ProRule" id="PRU00453"/>
    </source>
</evidence>
<keyword evidence="17" id="KW-1185">Reference proteome</keyword>
<feature type="region of interest" description="Disordered" evidence="14">
    <location>
        <begin position="316"/>
        <end position="339"/>
    </location>
</feature>
<dbReference type="SUPFAM" id="SSF144232">
    <property type="entry name" value="HIT/MYND zinc finger-like"/>
    <property type="match status" value="1"/>
</dbReference>
<dbReference type="FunFam" id="3.30.60.190:FF:000001">
    <property type="entry name" value="box C/D snoRNA protein 1"/>
    <property type="match status" value="1"/>
</dbReference>
<evidence type="ECO:0000256" key="7">
    <source>
        <dbReference type="ARBA" id="ARBA00022843"/>
    </source>
</evidence>
<evidence type="ECO:0000256" key="9">
    <source>
        <dbReference type="ARBA" id="ARBA00049654"/>
    </source>
</evidence>
<organism evidence="16 17">
    <name type="scientific">Parasitella parasitica</name>
    <dbReference type="NCBI Taxonomy" id="35722"/>
    <lineage>
        <taxon>Eukaryota</taxon>
        <taxon>Fungi</taxon>
        <taxon>Fungi incertae sedis</taxon>
        <taxon>Mucoromycota</taxon>
        <taxon>Mucoromycotina</taxon>
        <taxon>Mucoromycetes</taxon>
        <taxon>Mucorales</taxon>
        <taxon>Mucorineae</taxon>
        <taxon>Mucoraceae</taxon>
        <taxon>Parasitella</taxon>
    </lineage>
</organism>
<evidence type="ECO:0000256" key="4">
    <source>
        <dbReference type="ARBA" id="ARBA00022723"/>
    </source>
</evidence>
<keyword evidence="1" id="KW-1017">Isopeptide bond</keyword>
<evidence type="ECO:0000313" key="16">
    <source>
        <dbReference type="EMBL" id="CEP07214.1"/>
    </source>
</evidence>
<dbReference type="EMBL" id="LN719137">
    <property type="protein sequence ID" value="CEP07214.1"/>
    <property type="molecule type" value="Genomic_DNA"/>
</dbReference>
<dbReference type="GO" id="GO:0000463">
    <property type="term" value="P:maturation of LSU-rRNA from tricistronic rRNA transcript (SSU-rRNA, 5.8S rRNA, LSU-rRNA)"/>
    <property type="evidence" value="ECO:0007669"/>
    <property type="project" value="TreeGrafter"/>
</dbReference>
<accession>A0A0B7MWD7</accession>